<evidence type="ECO:0000256" key="6">
    <source>
        <dbReference type="ARBA" id="ARBA00023015"/>
    </source>
</evidence>
<evidence type="ECO:0000256" key="8">
    <source>
        <dbReference type="ARBA" id="ARBA00023163"/>
    </source>
</evidence>
<dbReference type="Proteomes" id="UP001331761">
    <property type="component" value="Unassembled WGS sequence"/>
</dbReference>
<dbReference type="Gene3D" id="3.30.160.60">
    <property type="entry name" value="Classic Zinc Finger"/>
    <property type="match status" value="4"/>
</dbReference>
<dbReference type="PROSITE" id="PS00028">
    <property type="entry name" value="ZINC_FINGER_C2H2_1"/>
    <property type="match status" value="3"/>
</dbReference>
<dbReference type="Pfam" id="PF13894">
    <property type="entry name" value="zf-C2H2_4"/>
    <property type="match status" value="2"/>
</dbReference>
<dbReference type="GO" id="GO:0005634">
    <property type="term" value="C:nucleus"/>
    <property type="evidence" value="ECO:0007669"/>
    <property type="project" value="UniProtKB-SubCell"/>
</dbReference>
<keyword evidence="9" id="KW-0539">Nucleus</keyword>
<dbReference type="GO" id="GO:0001228">
    <property type="term" value="F:DNA-binding transcription activator activity, RNA polymerase II-specific"/>
    <property type="evidence" value="ECO:0007669"/>
    <property type="project" value="TreeGrafter"/>
</dbReference>
<proteinExistence type="predicted"/>
<keyword evidence="4 10" id="KW-0863">Zinc-finger</keyword>
<evidence type="ECO:0000259" key="11">
    <source>
        <dbReference type="PROSITE" id="PS50157"/>
    </source>
</evidence>
<keyword evidence="6" id="KW-0805">Transcription regulation</keyword>
<keyword evidence="8" id="KW-0804">Transcription</keyword>
<dbReference type="AlphaFoldDB" id="A0AAN8FK20"/>
<gene>
    <name evidence="12" type="ORF">GCK32_006625</name>
</gene>
<comment type="subcellular location">
    <subcellularLocation>
        <location evidence="1">Nucleus</location>
    </subcellularLocation>
</comment>
<reference evidence="12 13" key="1">
    <citation type="submission" date="2019-10" db="EMBL/GenBank/DDBJ databases">
        <title>Assembly and Annotation for the nematode Trichostrongylus colubriformis.</title>
        <authorList>
            <person name="Martin J."/>
        </authorList>
    </citation>
    <scope>NUCLEOTIDE SEQUENCE [LARGE SCALE GENOMIC DNA]</scope>
    <source>
        <strain evidence="12">G859</strain>
        <tissue evidence="12">Whole worm</tissue>
    </source>
</reference>
<dbReference type="InterPro" id="IPR013087">
    <property type="entry name" value="Znf_C2H2_type"/>
</dbReference>
<organism evidence="12 13">
    <name type="scientific">Trichostrongylus colubriformis</name>
    <name type="common">Black scour worm</name>
    <dbReference type="NCBI Taxonomy" id="6319"/>
    <lineage>
        <taxon>Eukaryota</taxon>
        <taxon>Metazoa</taxon>
        <taxon>Ecdysozoa</taxon>
        <taxon>Nematoda</taxon>
        <taxon>Chromadorea</taxon>
        <taxon>Rhabditida</taxon>
        <taxon>Rhabditina</taxon>
        <taxon>Rhabditomorpha</taxon>
        <taxon>Strongyloidea</taxon>
        <taxon>Trichostrongylidae</taxon>
        <taxon>Trichostrongylus</taxon>
    </lineage>
</organism>
<keyword evidence="2" id="KW-0479">Metal-binding</keyword>
<feature type="domain" description="C2H2-type" evidence="11">
    <location>
        <begin position="285"/>
        <end position="312"/>
    </location>
</feature>
<feature type="domain" description="C2H2-type" evidence="11">
    <location>
        <begin position="251"/>
        <end position="284"/>
    </location>
</feature>
<evidence type="ECO:0000256" key="7">
    <source>
        <dbReference type="ARBA" id="ARBA00023125"/>
    </source>
</evidence>
<keyword evidence="13" id="KW-1185">Reference proteome</keyword>
<evidence type="ECO:0000313" key="12">
    <source>
        <dbReference type="EMBL" id="KAK5972133.1"/>
    </source>
</evidence>
<feature type="domain" description="C2H2-type" evidence="11">
    <location>
        <begin position="219"/>
        <end position="247"/>
    </location>
</feature>
<dbReference type="SUPFAM" id="SSF57667">
    <property type="entry name" value="beta-beta-alpha zinc fingers"/>
    <property type="match status" value="2"/>
</dbReference>
<dbReference type="InterPro" id="IPR036236">
    <property type="entry name" value="Znf_C2H2_sf"/>
</dbReference>
<evidence type="ECO:0000256" key="9">
    <source>
        <dbReference type="ARBA" id="ARBA00023242"/>
    </source>
</evidence>
<evidence type="ECO:0000313" key="13">
    <source>
        <dbReference type="Proteomes" id="UP001331761"/>
    </source>
</evidence>
<evidence type="ECO:0000256" key="3">
    <source>
        <dbReference type="ARBA" id="ARBA00022737"/>
    </source>
</evidence>
<evidence type="ECO:0000256" key="5">
    <source>
        <dbReference type="ARBA" id="ARBA00022833"/>
    </source>
</evidence>
<accession>A0AAN8FK20</accession>
<dbReference type="FunFam" id="3.30.160.60:FF:000100">
    <property type="entry name" value="Zinc finger 45-like"/>
    <property type="match status" value="1"/>
</dbReference>
<sequence length="341" mass="38287">MFPIRPDMNFLQSNADNFAAFPLWGHLMFPKEPVTFGSSIPLPYAPIELVVSVNNRTLQDPQAVIKLKPLDASVHSNVNECYDHVPGLMFISMRFGCMEFAVALCTKDEGFPKGSRLELPTSWRQMIREDASSANVEGDIVRRAIRFGDEIILKAASSTPSSSSEIEKKEPVDLSIDTKLSSDADGFSCGRCGKVFSYSYYRDKHLKYTRCVDNGDRKFPCPICPRSFEKKDRLRIHVLHVHENHRPHLCTVCGKAFSGTFSSPAVSTNSSLSKHLRVHSGERPYKCPFCPKAFTASSILRTHMRQHSGEKPFKCAHCGKSFASHAAHDSHLRRNHDARKT</sequence>
<comment type="caution">
    <text evidence="12">The sequence shown here is derived from an EMBL/GenBank/DDBJ whole genome shotgun (WGS) entry which is preliminary data.</text>
</comment>
<evidence type="ECO:0000256" key="10">
    <source>
        <dbReference type="PROSITE-ProRule" id="PRU00042"/>
    </source>
</evidence>
<dbReference type="FunFam" id="3.30.160.60:FF:000450">
    <property type="entry name" value="PR domain zinc finger protein 14"/>
    <property type="match status" value="1"/>
</dbReference>
<evidence type="ECO:0000256" key="2">
    <source>
        <dbReference type="ARBA" id="ARBA00022723"/>
    </source>
</evidence>
<protein>
    <submittedName>
        <fullName evidence="12">PR domain zinc finger protein 14</fullName>
    </submittedName>
</protein>
<feature type="domain" description="C2H2-type" evidence="11">
    <location>
        <begin position="187"/>
        <end position="218"/>
    </location>
</feature>
<dbReference type="PANTHER" id="PTHR24393:SF34">
    <property type="entry name" value="PR_SET DOMAIN 13"/>
    <property type="match status" value="1"/>
</dbReference>
<evidence type="ECO:0000256" key="1">
    <source>
        <dbReference type="ARBA" id="ARBA00004123"/>
    </source>
</evidence>
<dbReference type="PROSITE" id="PS50157">
    <property type="entry name" value="ZINC_FINGER_C2H2_2"/>
    <property type="match status" value="5"/>
</dbReference>
<feature type="domain" description="C2H2-type" evidence="11">
    <location>
        <begin position="313"/>
        <end position="341"/>
    </location>
</feature>
<dbReference type="PANTHER" id="PTHR24393">
    <property type="entry name" value="ZINC FINGER PROTEIN"/>
    <property type="match status" value="1"/>
</dbReference>
<keyword evidence="3" id="KW-0677">Repeat</keyword>
<keyword evidence="5" id="KW-0862">Zinc</keyword>
<dbReference type="GO" id="GO:0000978">
    <property type="term" value="F:RNA polymerase II cis-regulatory region sequence-specific DNA binding"/>
    <property type="evidence" value="ECO:0007669"/>
    <property type="project" value="TreeGrafter"/>
</dbReference>
<evidence type="ECO:0000256" key="4">
    <source>
        <dbReference type="ARBA" id="ARBA00022771"/>
    </source>
</evidence>
<dbReference type="SMART" id="SM00355">
    <property type="entry name" value="ZnF_C2H2"/>
    <property type="match status" value="5"/>
</dbReference>
<keyword evidence="7" id="KW-0238">DNA-binding</keyword>
<name>A0AAN8FK20_TRICO</name>
<dbReference type="GO" id="GO:0008270">
    <property type="term" value="F:zinc ion binding"/>
    <property type="evidence" value="ECO:0007669"/>
    <property type="project" value="UniProtKB-KW"/>
</dbReference>
<dbReference type="EMBL" id="WIXE01016994">
    <property type="protein sequence ID" value="KAK5972133.1"/>
    <property type="molecule type" value="Genomic_DNA"/>
</dbReference>